<dbReference type="InterPro" id="IPR051888">
    <property type="entry name" value="UPF0148_domain"/>
</dbReference>
<dbReference type="RefSeq" id="XP_005829532.1">
    <property type="nucleotide sequence ID" value="XM_005829475.1"/>
</dbReference>
<dbReference type="Proteomes" id="UP000011087">
    <property type="component" value="Unassembled WGS sequence"/>
</dbReference>
<dbReference type="InterPro" id="IPR009563">
    <property type="entry name" value="SSSCA1"/>
</dbReference>
<dbReference type="Pfam" id="PF06677">
    <property type="entry name" value="Auto_anti-p27"/>
    <property type="match status" value="1"/>
</dbReference>
<keyword evidence="4" id="KW-1185">Reference proteome</keyword>
<evidence type="ECO:0000256" key="1">
    <source>
        <dbReference type="SAM" id="MobiDB-lite"/>
    </source>
</evidence>
<gene>
    <name evidence="2" type="ORF">GUITHDRAFT_141214</name>
</gene>
<reference evidence="3" key="3">
    <citation type="submission" date="2015-06" db="UniProtKB">
        <authorList>
            <consortium name="EnsemblProtists"/>
        </authorList>
    </citation>
    <scope>IDENTIFICATION</scope>
</reference>
<reference evidence="2 4" key="1">
    <citation type="journal article" date="2012" name="Nature">
        <title>Algal genomes reveal evolutionary mosaicism and the fate of nucleomorphs.</title>
        <authorList>
            <consortium name="DOE Joint Genome Institute"/>
            <person name="Curtis B.A."/>
            <person name="Tanifuji G."/>
            <person name="Burki F."/>
            <person name="Gruber A."/>
            <person name="Irimia M."/>
            <person name="Maruyama S."/>
            <person name="Arias M.C."/>
            <person name="Ball S.G."/>
            <person name="Gile G.H."/>
            <person name="Hirakawa Y."/>
            <person name="Hopkins J.F."/>
            <person name="Kuo A."/>
            <person name="Rensing S.A."/>
            <person name="Schmutz J."/>
            <person name="Symeonidi A."/>
            <person name="Elias M."/>
            <person name="Eveleigh R.J."/>
            <person name="Herman E.K."/>
            <person name="Klute M.J."/>
            <person name="Nakayama T."/>
            <person name="Obornik M."/>
            <person name="Reyes-Prieto A."/>
            <person name="Armbrust E.V."/>
            <person name="Aves S.J."/>
            <person name="Beiko R.G."/>
            <person name="Coutinho P."/>
            <person name="Dacks J.B."/>
            <person name="Durnford D.G."/>
            <person name="Fast N.M."/>
            <person name="Green B.R."/>
            <person name="Grisdale C.J."/>
            <person name="Hempel F."/>
            <person name="Henrissat B."/>
            <person name="Hoppner M.P."/>
            <person name="Ishida K."/>
            <person name="Kim E."/>
            <person name="Koreny L."/>
            <person name="Kroth P.G."/>
            <person name="Liu Y."/>
            <person name="Malik S.B."/>
            <person name="Maier U.G."/>
            <person name="McRose D."/>
            <person name="Mock T."/>
            <person name="Neilson J.A."/>
            <person name="Onodera N.T."/>
            <person name="Poole A.M."/>
            <person name="Pritham E.J."/>
            <person name="Richards T.A."/>
            <person name="Rocap G."/>
            <person name="Roy S.W."/>
            <person name="Sarai C."/>
            <person name="Schaack S."/>
            <person name="Shirato S."/>
            <person name="Slamovits C.H."/>
            <person name="Spencer D.F."/>
            <person name="Suzuki S."/>
            <person name="Worden A.Z."/>
            <person name="Zauner S."/>
            <person name="Barry K."/>
            <person name="Bell C."/>
            <person name="Bharti A.K."/>
            <person name="Crow J.A."/>
            <person name="Grimwood J."/>
            <person name="Kramer R."/>
            <person name="Lindquist E."/>
            <person name="Lucas S."/>
            <person name="Salamov A."/>
            <person name="McFadden G.I."/>
            <person name="Lane C.E."/>
            <person name="Keeling P.J."/>
            <person name="Gray M.W."/>
            <person name="Grigoriev I.V."/>
            <person name="Archibald J.M."/>
        </authorList>
    </citation>
    <scope>NUCLEOTIDE SEQUENCE</scope>
    <source>
        <strain evidence="2 4">CCMP2712</strain>
    </source>
</reference>
<dbReference type="EMBL" id="JH993016">
    <property type="protein sequence ID" value="EKX42552.1"/>
    <property type="molecule type" value="Genomic_DNA"/>
</dbReference>
<dbReference type="AlphaFoldDB" id="L1J2K5"/>
<name>L1J2K5_GUITC</name>
<dbReference type="PANTHER" id="PTHR16537">
    <property type="entry name" value="SJOEGREN SYNDROME/SCLERODERMA AUTOANTIGEN 1"/>
    <property type="match status" value="1"/>
</dbReference>
<evidence type="ECO:0000313" key="3">
    <source>
        <dbReference type="EnsemblProtists" id="EKX42552"/>
    </source>
</evidence>
<feature type="compositionally biased region" description="Basic and acidic residues" evidence="1">
    <location>
        <begin position="89"/>
        <end position="101"/>
    </location>
</feature>
<protein>
    <submittedName>
        <fullName evidence="2 3">Uncharacterized protein</fullName>
    </submittedName>
</protein>
<dbReference type="EnsemblProtists" id="EKX42552">
    <property type="protein sequence ID" value="EKX42552"/>
    <property type="gene ID" value="GUITHDRAFT_141214"/>
</dbReference>
<organism evidence="2">
    <name type="scientific">Guillardia theta (strain CCMP2712)</name>
    <name type="common">Cryptophyte</name>
    <dbReference type="NCBI Taxonomy" id="905079"/>
    <lineage>
        <taxon>Eukaryota</taxon>
        <taxon>Cryptophyceae</taxon>
        <taxon>Pyrenomonadales</taxon>
        <taxon>Geminigeraceae</taxon>
        <taxon>Guillardia</taxon>
    </lineage>
</organism>
<evidence type="ECO:0000313" key="4">
    <source>
        <dbReference type="Proteomes" id="UP000011087"/>
    </source>
</evidence>
<dbReference type="PaxDb" id="55529-EKX42552"/>
<dbReference type="HOGENOM" id="CLU_1356934_0_0_1"/>
<dbReference type="GeneID" id="17299172"/>
<reference evidence="4" key="2">
    <citation type="submission" date="2012-11" db="EMBL/GenBank/DDBJ databases">
        <authorList>
            <person name="Kuo A."/>
            <person name="Curtis B.A."/>
            <person name="Tanifuji G."/>
            <person name="Burki F."/>
            <person name="Gruber A."/>
            <person name="Irimia M."/>
            <person name="Maruyama S."/>
            <person name="Arias M.C."/>
            <person name="Ball S.G."/>
            <person name="Gile G.H."/>
            <person name="Hirakawa Y."/>
            <person name="Hopkins J.F."/>
            <person name="Rensing S.A."/>
            <person name="Schmutz J."/>
            <person name="Symeonidi A."/>
            <person name="Elias M."/>
            <person name="Eveleigh R.J."/>
            <person name="Herman E.K."/>
            <person name="Klute M.J."/>
            <person name="Nakayama T."/>
            <person name="Obornik M."/>
            <person name="Reyes-Prieto A."/>
            <person name="Armbrust E.V."/>
            <person name="Aves S.J."/>
            <person name="Beiko R.G."/>
            <person name="Coutinho P."/>
            <person name="Dacks J.B."/>
            <person name="Durnford D.G."/>
            <person name="Fast N.M."/>
            <person name="Green B.R."/>
            <person name="Grisdale C."/>
            <person name="Hempe F."/>
            <person name="Henrissat B."/>
            <person name="Hoppner M.P."/>
            <person name="Ishida K.-I."/>
            <person name="Kim E."/>
            <person name="Koreny L."/>
            <person name="Kroth P.G."/>
            <person name="Liu Y."/>
            <person name="Malik S.-B."/>
            <person name="Maier U.G."/>
            <person name="McRose D."/>
            <person name="Mock T."/>
            <person name="Neilson J.A."/>
            <person name="Onodera N.T."/>
            <person name="Poole A.M."/>
            <person name="Pritham E.J."/>
            <person name="Richards T.A."/>
            <person name="Rocap G."/>
            <person name="Roy S.W."/>
            <person name="Sarai C."/>
            <person name="Schaack S."/>
            <person name="Shirato S."/>
            <person name="Slamovits C.H."/>
            <person name="Spencer D.F."/>
            <person name="Suzuki S."/>
            <person name="Worden A.Z."/>
            <person name="Zauner S."/>
            <person name="Barry K."/>
            <person name="Bell C."/>
            <person name="Bharti A.K."/>
            <person name="Crow J.A."/>
            <person name="Grimwood J."/>
            <person name="Kramer R."/>
            <person name="Lindquist E."/>
            <person name="Lucas S."/>
            <person name="Salamov A."/>
            <person name="McFadden G.I."/>
            <person name="Lane C.E."/>
            <person name="Keeling P.J."/>
            <person name="Gray M.W."/>
            <person name="Grigoriev I.V."/>
            <person name="Archibald J.M."/>
        </authorList>
    </citation>
    <scope>NUCLEOTIDE SEQUENCE</scope>
    <source>
        <strain evidence="4">CCMP2712</strain>
    </source>
</reference>
<feature type="region of interest" description="Disordered" evidence="1">
    <location>
        <begin position="89"/>
        <end position="123"/>
    </location>
</feature>
<sequence length="202" mass="21750">MPNRLADPTKASSAIAQKLLQGWTLLGETCPVEGCLVPLMLDPKTAVKHCVNSEVCGYCDEQFGPPLSFQQRKELEDKLEDGKLNESELGKSLKFSNEENGRLSPPKASDHARSPSSRSPTRGAILFRSTNSSSKSALDESTVLVAAKRAILSKMFSCSEALISCGDVNESKALMSLLTESLQALQVANSLSVSSSSNEEKR</sequence>
<dbReference type="KEGG" id="gtt:GUITHDRAFT_141214"/>
<accession>L1J2K5</accession>
<dbReference type="PANTHER" id="PTHR16537:SF1">
    <property type="entry name" value="PROTEIN ZNRD2"/>
    <property type="match status" value="1"/>
</dbReference>
<dbReference type="OrthoDB" id="28939at2759"/>
<evidence type="ECO:0000313" key="2">
    <source>
        <dbReference type="EMBL" id="EKX42552.1"/>
    </source>
</evidence>
<proteinExistence type="predicted"/>